<protein>
    <submittedName>
        <fullName evidence="1">Uncharacterized protein</fullName>
    </submittedName>
</protein>
<sequence length="132" mass="15510">MRKANPEGTKPPHEIWEWVWNTLEEISDEIGTEKNGKYLLVYEGWSGLCVSEVFDSIKSDEENEDACYKFAEEQSGEVIEEWIKKYQDHYSLIDCGHESTGPYGVTWALFKEYNDKNIPKWQKDLARGRIRK</sequence>
<accession>A0A7C1W036</accession>
<gene>
    <name evidence="1" type="ORF">ENI35_04725</name>
</gene>
<dbReference type="EMBL" id="DRIH01000161">
    <property type="protein sequence ID" value="HEC68097.1"/>
    <property type="molecule type" value="Genomic_DNA"/>
</dbReference>
<dbReference type="AlphaFoldDB" id="A0A7C1W036"/>
<organism evidence="1">
    <name type="scientific">Desulfofervidus auxilii</name>
    <dbReference type="NCBI Taxonomy" id="1621989"/>
    <lineage>
        <taxon>Bacteria</taxon>
        <taxon>Pseudomonadati</taxon>
        <taxon>Thermodesulfobacteriota</taxon>
        <taxon>Candidatus Desulfofervidia</taxon>
        <taxon>Candidatus Desulfofervidales</taxon>
        <taxon>Candidatus Desulfofervidaceae</taxon>
        <taxon>Candidatus Desulfofervidus</taxon>
    </lineage>
</organism>
<evidence type="ECO:0000313" key="1">
    <source>
        <dbReference type="EMBL" id="HEC68097.1"/>
    </source>
</evidence>
<reference evidence="1" key="1">
    <citation type="journal article" date="2020" name="mSystems">
        <title>Genome- and Community-Level Interaction Insights into Carbon Utilization and Element Cycling Functions of Hydrothermarchaeota in Hydrothermal Sediment.</title>
        <authorList>
            <person name="Zhou Z."/>
            <person name="Liu Y."/>
            <person name="Xu W."/>
            <person name="Pan J."/>
            <person name="Luo Z.H."/>
            <person name="Li M."/>
        </authorList>
    </citation>
    <scope>NUCLEOTIDE SEQUENCE [LARGE SCALE GENOMIC DNA]</scope>
    <source>
        <strain evidence="1">HyVt-389</strain>
    </source>
</reference>
<comment type="caution">
    <text evidence="1">The sequence shown here is derived from an EMBL/GenBank/DDBJ whole genome shotgun (WGS) entry which is preliminary data.</text>
</comment>
<dbReference type="Proteomes" id="UP000885738">
    <property type="component" value="Unassembled WGS sequence"/>
</dbReference>
<name>A0A7C1W036_DESA2</name>
<proteinExistence type="predicted"/>